<reference evidence="4" key="2">
    <citation type="submission" date="2015-01" db="EMBL/GenBank/DDBJ databases">
        <title>Evolutionary Origins and Diversification of the Mycorrhizal Mutualists.</title>
        <authorList>
            <consortium name="DOE Joint Genome Institute"/>
            <consortium name="Mycorrhizal Genomics Consortium"/>
            <person name="Kohler A."/>
            <person name="Kuo A."/>
            <person name="Nagy L.G."/>
            <person name="Floudas D."/>
            <person name="Copeland A."/>
            <person name="Barry K.W."/>
            <person name="Cichocki N."/>
            <person name="Veneault-Fourrey C."/>
            <person name="LaButti K."/>
            <person name="Lindquist E.A."/>
            <person name="Lipzen A."/>
            <person name="Lundell T."/>
            <person name="Morin E."/>
            <person name="Murat C."/>
            <person name="Riley R."/>
            <person name="Ohm R."/>
            <person name="Sun H."/>
            <person name="Tunlid A."/>
            <person name="Henrissat B."/>
            <person name="Grigoriev I.V."/>
            <person name="Hibbett D.S."/>
            <person name="Martin F."/>
        </authorList>
    </citation>
    <scope>NUCLEOTIDE SEQUENCE [LARGE SCALE GENOMIC DNA]</scope>
    <source>
        <strain evidence="4">MUT 4182</strain>
    </source>
</reference>
<protein>
    <recommendedName>
        <fullName evidence="5">DUF4112 domain-containing protein</fullName>
    </recommendedName>
</protein>
<dbReference type="Proteomes" id="UP000054248">
    <property type="component" value="Unassembled WGS sequence"/>
</dbReference>
<dbReference type="PANTHER" id="PTHR35519">
    <property type="entry name" value="MEMBRANE PROTEINS"/>
    <property type="match status" value="1"/>
</dbReference>
<dbReference type="Pfam" id="PF13430">
    <property type="entry name" value="DUF4112"/>
    <property type="match status" value="1"/>
</dbReference>
<proteinExistence type="predicted"/>
<evidence type="ECO:0000313" key="3">
    <source>
        <dbReference type="EMBL" id="KIO22300.1"/>
    </source>
</evidence>
<evidence type="ECO:0000256" key="2">
    <source>
        <dbReference type="SAM" id="Phobius"/>
    </source>
</evidence>
<dbReference type="PANTHER" id="PTHR35519:SF2">
    <property type="entry name" value="PH DOMAIN PROTEIN"/>
    <property type="match status" value="1"/>
</dbReference>
<gene>
    <name evidence="3" type="ORF">M407DRAFT_245215</name>
</gene>
<dbReference type="EMBL" id="KN823113">
    <property type="protein sequence ID" value="KIO22300.1"/>
    <property type="molecule type" value="Genomic_DNA"/>
</dbReference>
<feature type="region of interest" description="Disordered" evidence="1">
    <location>
        <begin position="168"/>
        <end position="193"/>
    </location>
</feature>
<dbReference type="InterPro" id="IPR025187">
    <property type="entry name" value="DUF4112"/>
</dbReference>
<keyword evidence="2" id="KW-0472">Membrane</keyword>
<dbReference type="STRING" id="1051891.A0A0C3Q1X2"/>
<accession>A0A0C3Q1X2</accession>
<dbReference type="OrthoDB" id="2103474at2759"/>
<dbReference type="AlphaFoldDB" id="A0A0C3Q1X2"/>
<dbReference type="HOGENOM" id="CLU_067862_2_1_1"/>
<evidence type="ECO:0000313" key="4">
    <source>
        <dbReference type="Proteomes" id="UP000054248"/>
    </source>
</evidence>
<feature type="compositionally biased region" description="Basic and acidic residues" evidence="1">
    <location>
        <begin position="168"/>
        <end position="177"/>
    </location>
</feature>
<feature type="transmembrane region" description="Helical" evidence="2">
    <location>
        <begin position="71"/>
        <end position="91"/>
    </location>
</feature>
<keyword evidence="2" id="KW-0812">Transmembrane</keyword>
<organism evidence="3 4">
    <name type="scientific">Tulasnella calospora MUT 4182</name>
    <dbReference type="NCBI Taxonomy" id="1051891"/>
    <lineage>
        <taxon>Eukaryota</taxon>
        <taxon>Fungi</taxon>
        <taxon>Dikarya</taxon>
        <taxon>Basidiomycota</taxon>
        <taxon>Agaricomycotina</taxon>
        <taxon>Agaricomycetes</taxon>
        <taxon>Cantharellales</taxon>
        <taxon>Tulasnellaceae</taxon>
        <taxon>Tulasnella</taxon>
    </lineage>
</organism>
<keyword evidence="2" id="KW-1133">Transmembrane helix</keyword>
<evidence type="ECO:0000256" key="1">
    <source>
        <dbReference type="SAM" id="MobiDB-lite"/>
    </source>
</evidence>
<name>A0A0C3Q1X2_9AGAM</name>
<feature type="transmembrane region" description="Helical" evidence="2">
    <location>
        <begin position="121"/>
        <end position="144"/>
    </location>
</feature>
<keyword evidence="4" id="KW-1185">Reference proteome</keyword>
<reference evidence="3 4" key="1">
    <citation type="submission" date="2014-04" db="EMBL/GenBank/DDBJ databases">
        <authorList>
            <consortium name="DOE Joint Genome Institute"/>
            <person name="Kuo A."/>
            <person name="Girlanda M."/>
            <person name="Perotto S."/>
            <person name="Kohler A."/>
            <person name="Nagy L.G."/>
            <person name="Floudas D."/>
            <person name="Copeland A."/>
            <person name="Barry K.W."/>
            <person name="Cichocki N."/>
            <person name="Veneault-Fourrey C."/>
            <person name="LaButti K."/>
            <person name="Lindquist E.A."/>
            <person name="Lipzen A."/>
            <person name="Lundell T."/>
            <person name="Morin E."/>
            <person name="Murat C."/>
            <person name="Sun H."/>
            <person name="Tunlid A."/>
            <person name="Henrissat B."/>
            <person name="Grigoriev I.V."/>
            <person name="Hibbett D.S."/>
            <person name="Martin F."/>
            <person name="Nordberg H.P."/>
            <person name="Cantor M.N."/>
            <person name="Hua S.X."/>
        </authorList>
    </citation>
    <scope>NUCLEOTIDE SEQUENCE [LARGE SCALE GENOMIC DNA]</scope>
    <source>
        <strain evidence="3 4">MUT 4182</strain>
    </source>
</reference>
<evidence type="ECO:0008006" key="5">
    <source>
        <dbReference type="Google" id="ProtNLM"/>
    </source>
</evidence>
<sequence>MATAVARKAGMKVLEQHLKNYEPTDPLYEEYVDDRGKVRRRKRELPPGLSDRDAKILKKVKKRAHYLDKGFSICGLRFGWTAVIGLVPVVGDVTDACLNYYLVLRVCRKADLPPWLTRQMLFNNAVSVGVGFVPILGDVILAIWKANSRNAALLEEFLRVRGEEALKPPAARAEDQAIVKPGAGSKQGERLTR</sequence>